<evidence type="ECO:0000256" key="6">
    <source>
        <dbReference type="RuleBase" id="RU004182"/>
    </source>
</evidence>
<evidence type="ECO:0000256" key="5">
    <source>
        <dbReference type="PIRSR" id="PIRSR602081-2"/>
    </source>
</evidence>
<dbReference type="Gene3D" id="3.40.50.620">
    <property type="entry name" value="HUPs"/>
    <property type="match status" value="1"/>
</dbReference>
<organism evidence="8 9">
    <name type="scientific">Staphylococcus kloosii</name>
    <dbReference type="NCBI Taxonomy" id="29384"/>
    <lineage>
        <taxon>Bacteria</taxon>
        <taxon>Bacillati</taxon>
        <taxon>Bacillota</taxon>
        <taxon>Bacilli</taxon>
        <taxon>Bacillales</taxon>
        <taxon>Staphylococcaceae</taxon>
        <taxon>Staphylococcus</taxon>
    </lineage>
</organism>
<dbReference type="InterPro" id="IPR005101">
    <property type="entry name" value="Cryptochr/Photolyase_FAD-bd"/>
</dbReference>
<comment type="caution">
    <text evidence="8">The sequence shown here is derived from an EMBL/GenBank/DDBJ whole genome shotgun (WGS) entry which is preliminary data.</text>
</comment>
<accession>A0A151A303</accession>
<evidence type="ECO:0000256" key="3">
    <source>
        <dbReference type="ARBA" id="ARBA00022991"/>
    </source>
</evidence>
<dbReference type="PANTHER" id="PTHR11455">
    <property type="entry name" value="CRYPTOCHROME"/>
    <property type="match status" value="1"/>
</dbReference>
<dbReference type="PANTHER" id="PTHR11455:SF9">
    <property type="entry name" value="CRYPTOCHROME CIRCADIAN CLOCK 5 ISOFORM X1"/>
    <property type="match status" value="1"/>
</dbReference>
<dbReference type="InterPro" id="IPR002081">
    <property type="entry name" value="Cryptochrome/DNA_photolyase_1"/>
</dbReference>
<dbReference type="InterPro" id="IPR036155">
    <property type="entry name" value="Crypto/Photolyase_N_sf"/>
</dbReference>
<feature type="binding site" evidence="4">
    <location>
        <begin position="356"/>
        <end position="358"/>
    </location>
    <ligand>
        <name>FAD</name>
        <dbReference type="ChEBI" id="CHEBI:57692"/>
    </ligand>
</feature>
<evidence type="ECO:0000313" key="8">
    <source>
        <dbReference type="EMBL" id="KYH13722.1"/>
    </source>
</evidence>
<dbReference type="PRINTS" id="PR00147">
    <property type="entry name" value="DNAPHOTLYASE"/>
</dbReference>
<evidence type="ECO:0000313" key="9">
    <source>
        <dbReference type="Proteomes" id="UP000075418"/>
    </source>
</evidence>
<evidence type="ECO:0000259" key="7">
    <source>
        <dbReference type="PROSITE" id="PS51645"/>
    </source>
</evidence>
<dbReference type="GO" id="GO:0009416">
    <property type="term" value="P:response to light stimulus"/>
    <property type="evidence" value="ECO:0007669"/>
    <property type="project" value="TreeGrafter"/>
</dbReference>
<protein>
    <submittedName>
        <fullName evidence="8">Deoxyribodipyrimidine photolyase</fullName>
    </submittedName>
</protein>
<dbReference type="Proteomes" id="UP000075418">
    <property type="component" value="Unassembled WGS sequence"/>
</dbReference>
<dbReference type="Pfam" id="PF03441">
    <property type="entry name" value="FAD_binding_7"/>
    <property type="match status" value="1"/>
</dbReference>
<feature type="binding site" evidence="4">
    <location>
        <position position="209"/>
    </location>
    <ligand>
        <name>FAD</name>
        <dbReference type="ChEBI" id="CHEBI:57692"/>
    </ligand>
</feature>
<dbReference type="PROSITE" id="PS51645">
    <property type="entry name" value="PHR_CRY_ALPHA_BETA"/>
    <property type="match status" value="1"/>
</dbReference>
<dbReference type="GO" id="GO:0006139">
    <property type="term" value="P:nucleobase-containing compound metabolic process"/>
    <property type="evidence" value="ECO:0007669"/>
    <property type="project" value="UniProtKB-ARBA"/>
</dbReference>
<dbReference type="PROSITE" id="PS00394">
    <property type="entry name" value="DNA_PHOTOLYASES_1_1"/>
    <property type="match status" value="1"/>
</dbReference>
<reference evidence="8 9" key="1">
    <citation type="submission" date="2016-02" db="EMBL/GenBank/DDBJ databases">
        <title>Draft genome sequence of hydrocarbon degrading Staphylococcus saprophyticus Strain CNV2, isolated from crude-oil contaminated soil from Noonmati Oil Refinery, Guwahati, Assam, India.</title>
        <authorList>
            <person name="Mukherjee A."/>
            <person name="Chettri B."/>
            <person name="Langpoklakpam J."/>
            <person name="Singh A.K."/>
            <person name="Chattopadhyay D.J."/>
        </authorList>
    </citation>
    <scope>NUCLEOTIDE SEQUENCE [LARGE SCALE GENOMIC DNA]</scope>
    <source>
        <strain evidence="8 9">CNV2</strain>
    </source>
</reference>
<feature type="binding site" evidence="4">
    <location>
        <position position="256"/>
    </location>
    <ligand>
        <name>FAD</name>
        <dbReference type="ChEBI" id="CHEBI:57692"/>
    </ligand>
</feature>
<dbReference type="GO" id="GO:0006950">
    <property type="term" value="P:response to stress"/>
    <property type="evidence" value="ECO:0007669"/>
    <property type="project" value="UniProtKB-ARBA"/>
</dbReference>
<sequence>MNLGVILNRVFRINDNPLFHYINEHKEDIDQLAILIPIEDMSDVNKVKQQYYYDVAGSFIEELKQYNIQPFIIPYNQLEELCYNLELTHVLMAKDIMSYNNEENDYPHISAKLKQQKIKIINRRVNHYLQPSVTFNKQHEPYKVFTSFYKANRDKIVKKPTYNYKLNDISSLCVKGENKTKITFSFDKDLEQQSIKAWQAFLKNDIGYYASNRDDVAQAYVSGMSIDLAYGLLDITMVMNDLLDAYPNDEENYEAYIRELMFREFYYVLMTQFPETAHQSFNEKYRKLNWSYSKVNFKAWTEGKTGFPLVDAAMRKLNRTGHMHNRLRMVVSQFLTKDLFIDWTWGEAYFKKYLIDYDNASNVHGWQWSASTGTDAVPYFRMFNPSTQGERFDKNAYFIKEELPIFDDVPAKYIHHPMSYIERLKKDYEIELGKDYPKELVDHKASRDHVMTKFKNVGK</sequence>
<feature type="site" description="Electron transfer via tryptophanyl radical" evidence="5">
    <location>
        <position position="343"/>
    </location>
</feature>
<dbReference type="RefSeq" id="WP_061853953.1">
    <property type="nucleotide sequence ID" value="NZ_LUGM01000002.1"/>
</dbReference>
<dbReference type="InterPro" id="IPR006050">
    <property type="entry name" value="DNA_photolyase_N"/>
</dbReference>
<feature type="domain" description="Photolyase/cryptochrome alpha/beta" evidence="7">
    <location>
        <begin position="1"/>
        <end position="128"/>
    </location>
</feature>
<feature type="binding site" evidence="4">
    <location>
        <begin position="259"/>
        <end position="266"/>
    </location>
    <ligand>
        <name>FAD</name>
        <dbReference type="ChEBI" id="CHEBI:57692"/>
    </ligand>
</feature>
<dbReference type="SUPFAM" id="SSF52425">
    <property type="entry name" value="Cryptochrome/photolyase, N-terminal domain"/>
    <property type="match status" value="1"/>
</dbReference>
<gene>
    <name evidence="8" type="ORF">A0131_02730</name>
</gene>
<feature type="site" description="Electron transfer via tryptophanyl radical" evidence="5">
    <location>
        <position position="366"/>
    </location>
</feature>
<dbReference type="InterPro" id="IPR018394">
    <property type="entry name" value="DNA_photolyase_1_CS_C"/>
</dbReference>
<proteinExistence type="inferred from homology"/>
<dbReference type="GO" id="GO:0071949">
    <property type="term" value="F:FAD binding"/>
    <property type="evidence" value="ECO:0007669"/>
    <property type="project" value="TreeGrafter"/>
</dbReference>
<keyword evidence="2 4" id="KW-0274">FAD</keyword>
<dbReference type="Gene3D" id="1.25.40.80">
    <property type="match status" value="1"/>
</dbReference>
<name>A0A151A303_9STAP</name>
<keyword evidence="3 6" id="KW-0157">Chromophore</keyword>
<dbReference type="EMBL" id="LUGM01000002">
    <property type="protein sequence ID" value="KYH13722.1"/>
    <property type="molecule type" value="Genomic_DNA"/>
</dbReference>
<evidence type="ECO:0000256" key="2">
    <source>
        <dbReference type="ARBA" id="ARBA00022827"/>
    </source>
</evidence>
<dbReference type="SUPFAM" id="SSF48173">
    <property type="entry name" value="Cryptochrome/photolyase FAD-binding domain"/>
    <property type="match status" value="1"/>
</dbReference>
<dbReference type="AlphaFoldDB" id="A0A151A303"/>
<comment type="similarity">
    <text evidence="6">Belongs to the DNA photolyase family.</text>
</comment>
<dbReference type="GO" id="GO:0003904">
    <property type="term" value="F:deoxyribodipyrimidine photo-lyase activity"/>
    <property type="evidence" value="ECO:0007669"/>
    <property type="project" value="TreeGrafter"/>
</dbReference>
<dbReference type="Gene3D" id="1.10.579.10">
    <property type="entry name" value="DNA Cyclobutane Dipyrimidine Photolyase, subunit A, domain 3"/>
    <property type="match status" value="1"/>
</dbReference>
<comment type="cofactor">
    <cofactor evidence="4">
        <name>FAD</name>
        <dbReference type="ChEBI" id="CHEBI:57692"/>
    </cofactor>
    <text evidence="4">Binds 1 FAD per subunit.</text>
</comment>
<evidence type="ECO:0000256" key="4">
    <source>
        <dbReference type="PIRSR" id="PIRSR602081-1"/>
    </source>
</evidence>
<keyword evidence="8" id="KW-0456">Lyase</keyword>
<evidence type="ECO:0000256" key="1">
    <source>
        <dbReference type="ARBA" id="ARBA00022630"/>
    </source>
</evidence>
<feature type="site" description="Electron transfer via tryptophanyl radical" evidence="5">
    <location>
        <position position="290"/>
    </location>
</feature>
<dbReference type="InterPro" id="IPR036134">
    <property type="entry name" value="Crypto/Photolyase_FAD-like_sf"/>
</dbReference>
<keyword evidence="1 4" id="KW-0285">Flavoprotein</keyword>
<dbReference type="InterPro" id="IPR014729">
    <property type="entry name" value="Rossmann-like_a/b/a_fold"/>
</dbReference>
<dbReference type="GO" id="GO:0003677">
    <property type="term" value="F:DNA binding"/>
    <property type="evidence" value="ECO:0007669"/>
    <property type="project" value="TreeGrafter"/>
</dbReference>